<dbReference type="STRING" id="224129.A0A1W4XTR9"/>
<sequence>MTEIHSFLLIVLIILVINGFHFAMSEVEIRLKNRFGKILTPYYPFADTKGTGNITWRLSPSPATVTIIKLIDFKSDISSDASCMNTSCCQDFVTIEIANATKLLFCNKTSIPPFRPRGKDITIRLVSGKDAKASSRIRFTLFYSVRDDVKTTCAETELECLDGMGCYNVQDACNSKFECNDHSDEINCGHCPENMAMCNINFKRRCFNPSKQRCDGELSCPFGEDEIGCSPKCSDGLSCTNGFQCIKKDKICNDIVDCSDKKDEENCTQRFCGDSYYHFLCTNKRCIRKSVVNNGFDDCGDGSDETDIYNQQNNHIIVLSIIFTCCILLVVCCGLVMKWRKTRINVNDVLADLPQFPLSPFRGPRENEQTETEVQYSESDFLFGGPIYEEFADVRRRSERRRKKRNQKRTEQQEANRRKNFMSDGITIAKPHESGEEHTNDNFSISMTISNNSISSTHINDSFLFKYYFDSFVDSNQSLC</sequence>
<name>A0A1W4XTR9_AGRPL</name>
<dbReference type="Gene3D" id="2.60.120.290">
    <property type="entry name" value="Spermadhesin, CUB domain"/>
    <property type="match status" value="1"/>
</dbReference>
<dbReference type="SUPFAM" id="SSF49854">
    <property type="entry name" value="Spermadhesin, CUB domain"/>
    <property type="match status" value="1"/>
</dbReference>
<keyword evidence="7" id="KW-0675">Receptor</keyword>
<evidence type="ECO:0000259" key="13">
    <source>
        <dbReference type="PROSITE" id="PS01180"/>
    </source>
</evidence>
<dbReference type="GO" id="GO:0005041">
    <property type="term" value="F:low-density lipoprotein particle receptor activity"/>
    <property type="evidence" value="ECO:0007669"/>
    <property type="project" value="TreeGrafter"/>
</dbReference>
<feature type="disulfide bond" evidence="9">
    <location>
        <begin position="252"/>
        <end position="267"/>
    </location>
</feature>
<feature type="domain" description="CUB" evidence="13">
    <location>
        <begin position="27"/>
        <end position="146"/>
    </location>
</feature>
<gene>
    <name evidence="15" type="primary">LOC108744543</name>
</gene>
<dbReference type="GO" id="GO:0005886">
    <property type="term" value="C:plasma membrane"/>
    <property type="evidence" value="ECO:0007669"/>
    <property type="project" value="TreeGrafter"/>
</dbReference>
<dbReference type="KEGG" id="apln:108744543"/>
<evidence type="ECO:0000256" key="11">
    <source>
        <dbReference type="SAM" id="Phobius"/>
    </source>
</evidence>
<keyword evidence="12" id="KW-0732">Signal</keyword>
<evidence type="ECO:0000313" key="15">
    <source>
        <dbReference type="RefSeq" id="XP_018335863.1"/>
    </source>
</evidence>
<proteinExistence type="predicted"/>
<feature type="disulfide bond" evidence="9">
    <location>
        <begin position="214"/>
        <end position="229"/>
    </location>
</feature>
<keyword evidence="3" id="KW-0677">Repeat</keyword>
<dbReference type="SUPFAM" id="SSF57424">
    <property type="entry name" value="LDL receptor-like module"/>
    <property type="match status" value="3"/>
</dbReference>
<dbReference type="SMART" id="SM00192">
    <property type="entry name" value="LDLa"/>
    <property type="match status" value="4"/>
</dbReference>
<evidence type="ECO:0000256" key="6">
    <source>
        <dbReference type="ARBA" id="ARBA00023157"/>
    </source>
</evidence>
<dbReference type="InParanoid" id="A0A1W4XTR9"/>
<dbReference type="RefSeq" id="XP_018335863.1">
    <property type="nucleotide sequence ID" value="XM_018480361.2"/>
</dbReference>
<evidence type="ECO:0000256" key="5">
    <source>
        <dbReference type="ARBA" id="ARBA00023136"/>
    </source>
</evidence>
<feature type="compositionally biased region" description="Basic and acidic residues" evidence="10">
    <location>
        <begin position="408"/>
        <end position="417"/>
    </location>
</feature>
<dbReference type="InterPro" id="IPR002172">
    <property type="entry name" value="LDrepeatLR_classA_rpt"/>
</dbReference>
<feature type="signal peptide" evidence="12">
    <location>
        <begin position="1"/>
        <end position="19"/>
    </location>
</feature>
<evidence type="ECO:0000313" key="14">
    <source>
        <dbReference type="Proteomes" id="UP000192223"/>
    </source>
</evidence>
<keyword evidence="2 11" id="KW-0812">Transmembrane</keyword>
<feature type="region of interest" description="Disordered" evidence="10">
    <location>
        <begin position="398"/>
        <end position="425"/>
    </location>
</feature>
<dbReference type="PROSITE" id="PS01180">
    <property type="entry name" value="CUB"/>
    <property type="match status" value="1"/>
</dbReference>
<dbReference type="Proteomes" id="UP000192223">
    <property type="component" value="Unplaced"/>
</dbReference>
<evidence type="ECO:0000256" key="2">
    <source>
        <dbReference type="ARBA" id="ARBA00022692"/>
    </source>
</evidence>
<dbReference type="PROSITE" id="PS01209">
    <property type="entry name" value="LDLRA_1"/>
    <property type="match status" value="1"/>
</dbReference>
<feature type="disulfide bond" evidence="9">
    <location>
        <begin position="281"/>
        <end position="299"/>
    </location>
</feature>
<keyword evidence="14" id="KW-1185">Reference proteome</keyword>
<dbReference type="PANTHER" id="PTHR22722">
    <property type="entry name" value="LOW-DENSITY LIPOPROTEIN RECEPTOR-RELATED PROTEIN 2-RELATED"/>
    <property type="match status" value="1"/>
</dbReference>
<evidence type="ECO:0000256" key="1">
    <source>
        <dbReference type="ARBA" id="ARBA00004167"/>
    </source>
</evidence>
<evidence type="ECO:0000256" key="8">
    <source>
        <dbReference type="ARBA" id="ARBA00023180"/>
    </source>
</evidence>
<keyword evidence="8" id="KW-0325">Glycoprotein</keyword>
<dbReference type="GO" id="GO:0043235">
    <property type="term" value="C:receptor complex"/>
    <property type="evidence" value="ECO:0007669"/>
    <property type="project" value="TreeGrafter"/>
</dbReference>
<keyword evidence="4 11" id="KW-1133">Transmembrane helix</keyword>
<evidence type="ECO:0000256" key="12">
    <source>
        <dbReference type="SAM" id="SignalP"/>
    </source>
</evidence>
<dbReference type="PANTHER" id="PTHR22722:SF5">
    <property type="entry name" value="LOW-DENSITY LIPOPROTEIN RECEPTOR-RELATED PROTEIN 1B"/>
    <property type="match status" value="1"/>
</dbReference>
<dbReference type="InterPro" id="IPR000859">
    <property type="entry name" value="CUB_dom"/>
</dbReference>
<evidence type="ECO:0000256" key="3">
    <source>
        <dbReference type="ARBA" id="ARBA00022737"/>
    </source>
</evidence>
<comment type="subcellular location">
    <subcellularLocation>
        <location evidence="1">Membrane</location>
        <topology evidence="1">Single-pass membrane protein</topology>
    </subcellularLocation>
</comment>
<evidence type="ECO:0000256" key="10">
    <source>
        <dbReference type="SAM" id="MobiDB-lite"/>
    </source>
</evidence>
<dbReference type="InterPro" id="IPR035914">
    <property type="entry name" value="Sperma_CUB_dom_sf"/>
</dbReference>
<evidence type="ECO:0000256" key="7">
    <source>
        <dbReference type="ARBA" id="ARBA00023170"/>
    </source>
</evidence>
<evidence type="ECO:0000256" key="9">
    <source>
        <dbReference type="PROSITE-ProRule" id="PRU00124"/>
    </source>
</evidence>
<reference evidence="15" key="1">
    <citation type="submission" date="2025-08" db="UniProtKB">
        <authorList>
            <consortium name="RefSeq"/>
        </authorList>
    </citation>
    <scope>IDENTIFICATION</scope>
    <source>
        <tissue evidence="15">Entire body</tissue>
    </source>
</reference>
<organism evidence="14 15">
    <name type="scientific">Agrilus planipennis</name>
    <name type="common">Emerald ash borer</name>
    <name type="synonym">Agrilus marcopoli</name>
    <dbReference type="NCBI Taxonomy" id="224129"/>
    <lineage>
        <taxon>Eukaryota</taxon>
        <taxon>Metazoa</taxon>
        <taxon>Ecdysozoa</taxon>
        <taxon>Arthropoda</taxon>
        <taxon>Hexapoda</taxon>
        <taxon>Insecta</taxon>
        <taxon>Pterygota</taxon>
        <taxon>Neoptera</taxon>
        <taxon>Endopterygota</taxon>
        <taxon>Coleoptera</taxon>
        <taxon>Polyphaga</taxon>
        <taxon>Elateriformia</taxon>
        <taxon>Buprestoidea</taxon>
        <taxon>Buprestidae</taxon>
        <taxon>Agrilinae</taxon>
        <taxon>Agrilus</taxon>
    </lineage>
</organism>
<dbReference type="GeneID" id="108744543"/>
<feature type="disulfide bond" evidence="9">
    <location>
        <begin position="233"/>
        <end position="245"/>
    </location>
</feature>
<dbReference type="InterPro" id="IPR036055">
    <property type="entry name" value="LDL_receptor-like_sf"/>
</dbReference>
<dbReference type="PRINTS" id="PR00261">
    <property type="entry name" value="LDLRECEPTOR"/>
</dbReference>
<feature type="compositionally biased region" description="Basic residues" evidence="10">
    <location>
        <begin position="398"/>
        <end position="407"/>
    </location>
</feature>
<keyword evidence="5 11" id="KW-0472">Membrane</keyword>
<comment type="caution">
    <text evidence="9">Lacks conserved residue(s) required for the propagation of feature annotation.</text>
</comment>
<evidence type="ECO:0000256" key="4">
    <source>
        <dbReference type="ARBA" id="ARBA00022989"/>
    </source>
</evidence>
<feature type="transmembrane region" description="Helical" evidence="11">
    <location>
        <begin position="316"/>
        <end position="337"/>
    </location>
</feature>
<dbReference type="PROSITE" id="PS50068">
    <property type="entry name" value="LDLRA_2"/>
    <property type="match status" value="4"/>
</dbReference>
<dbReference type="OrthoDB" id="9988974at2759"/>
<feature type="chain" id="PRO_5010708043" evidence="12">
    <location>
        <begin position="20"/>
        <end position="480"/>
    </location>
</feature>
<dbReference type="Pfam" id="PF00057">
    <property type="entry name" value="Ldl_recept_a"/>
    <property type="match status" value="1"/>
</dbReference>
<feature type="disulfide bond" evidence="9">
    <location>
        <begin position="173"/>
        <end position="188"/>
    </location>
</feature>
<dbReference type="InterPro" id="IPR023415">
    <property type="entry name" value="LDLR_class-A_CS"/>
</dbReference>
<accession>A0A1W4XTR9</accession>
<dbReference type="Gene3D" id="4.10.400.10">
    <property type="entry name" value="Low-density Lipoprotein Receptor"/>
    <property type="match status" value="3"/>
</dbReference>
<keyword evidence="6 9" id="KW-1015">Disulfide bond</keyword>
<dbReference type="CDD" id="cd00112">
    <property type="entry name" value="LDLa"/>
    <property type="match status" value="2"/>
</dbReference>
<dbReference type="AlphaFoldDB" id="A0A1W4XTR9"/>
<protein>
    <submittedName>
        <fullName evidence="15">Low-density lipoprotein receptor-related protein 12-like isoform X1</fullName>
    </submittedName>
</protein>
<dbReference type="InterPro" id="IPR051221">
    <property type="entry name" value="LDLR-related"/>
</dbReference>